<proteinExistence type="predicted"/>
<accession>A0A161LET2</accession>
<dbReference type="Gene3D" id="1.50.10.20">
    <property type="match status" value="1"/>
</dbReference>
<dbReference type="SUPFAM" id="SSF81853">
    <property type="entry name" value="Family 10 polysaccharide lyase"/>
    <property type="match status" value="1"/>
</dbReference>
<feature type="chain" id="PRO_5007823791" evidence="1">
    <location>
        <begin position="27"/>
        <end position="393"/>
    </location>
</feature>
<organism evidence="2 3">
    <name type="scientific">Paludibacter jiangxiensis</name>
    <dbReference type="NCBI Taxonomy" id="681398"/>
    <lineage>
        <taxon>Bacteria</taxon>
        <taxon>Pseudomonadati</taxon>
        <taxon>Bacteroidota</taxon>
        <taxon>Bacteroidia</taxon>
        <taxon>Bacteroidales</taxon>
        <taxon>Paludibacteraceae</taxon>
        <taxon>Paludibacter</taxon>
    </lineage>
</organism>
<dbReference type="Proteomes" id="UP000076586">
    <property type="component" value="Unassembled WGS sequence"/>
</dbReference>
<comment type="caution">
    <text evidence="2">The sequence shown here is derived from an EMBL/GenBank/DDBJ whole genome shotgun (WGS) entry which is preliminary data.</text>
</comment>
<keyword evidence="3" id="KW-1185">Reference proteome</keyword>
<dbReference type="AlphaFoldDB" id="A0A161LET2"/>
<keyword evidence="1" id="KW-0732">Signal</keyword>
<feature type="signal peptide" evidence="1">
    <location>
        <begin position="1"/>
        <end position="26"/>
    </location>
</feature>
<evidence type="ECO:0000256" key="1">
    <source>
        <dbReference type="SAM" id="SignalP"/>
    </source>
</evidence>
<keyword evidence="2" id="KW-0456">Lyase</keyword>
<gene>
    <name evidence="2" type="ORF">PJIAN_3602</name>
</gene>
<dbReference type="NCBIfam" id="TIGR02474">
    <property type="entry name" value="pec_lyase"/>
    <property type="match status" value="1"/>
</dbReference>
<dbReference type="EMBL" id="BDCR01000003">
    <property type="protein sequence ID" value="GAT63285.1"/>
    <property type="molecule type" value="Genomic_DNA"/>
</dbReference>
<reference evidence="3" key="2">
    <citation type="journal article" date="2017" name="Genome Announc.">
        <title>Draft genome sequence of Paludibacter jiangxiensis NM7(T), a propionate-producing fermentative bacterium.</title>
        <authorList>
            <person name="Qiu Y.-L."/>
            <person name="Tourlousse D.M."/>
            <person name="Matsuura N."/>
            <person name="Ohashi A."/>
            <person name="Sekiguchi Y."/>
        </authorList>
    </citation>
    <scope>NUCLEOTIDE SEQUENCE [LARGE SCALE GENOMIC DNA]</scope>
    <source>
        <strain evidence="3">NM7</strain>
    </source>
</reference>
<sequence length="393" mass="45086">MKTINYQRLAVLCLSVVTLTAMPVLAQKKESKTGQATISTNPFGDSTRHWYGIADKGNIIQSKKDQPRYKESQVKEIADNILLYQRNNGGWPKNYDMQAILTSEQKDSLIRTKNILHTTIDNSTSYTHVDYLAQAYNLLKDERYKKAAVKGIEFLIAAQYPNGGWPQYFPIEQGRYSRYITFNDGAYIGVMNLFKKIVDGNSDFAFLDNKVRQQVKLSFEKGLDCILKCQIVDMGVLTAWCQQHDNTDLAPAWARAFEPPSICNAESAEIVLFLMSLEHPSPAIINAIKSAVDWFRASEIHGVRVKTVPAPPEKSIYHTLTTDRIVVEDSLAPVIWTRYYELETHRPLFCDRNSKFLYKLSDVSRERRVGYGWYTYSPQKVLDAYPKWLEKHQ</sequence>
<dbReference type="STRING" id="681398.PJIAN_3602"/>
<dbReference type="GO" id="GO:0016829">
    <property type="term" value="F:lyase activity"/>
    <property type="evidence" value="ECO:0007669"/>
    <property type="project" value="UniProtKB-KW"/>
</dbReference>
<name>A0A161LET2_9BACT</name>
<protein>
    <submittedName>
        <fullName evidence="2">Pectate lyase, PelA/Pel-15E family</fullName>
    </submittedName>
</protein>
<evidence type="ECO:0000313" key="3">
    <source>
        <dbReference type="Proteomes" id="UP000076586"/>
    </source>
</evidence>
<dbReference type="RefSeq" id="WP_084252349.1">
    <property type="nucleotide sequence ID" value="NZ_BDCR01000003.1"/>
</dbReference>
<dbReference type="InterPro" id="IPR012669">
    <property type="entry name" value="Pectate_lyase"/>
</dbReference>
<reference evidence="3" key="1">
    <citation type="submission" date="2016-04" db="EMBL/GenBank/DDBJ databases">
        <title>Draft genome sequence of Paludibacter jiangxiensis strain NM7.</title>
        <authorList>
            <person name="Qiu Y."/>
            <person name="Matsuura N."/>
            <person name="Ohashi A."/>
            <person name="Tourlousse M.D."/>
            <person name="Sekiguchi Y."/>
        </authorList>
    </citation>
    <scope>NUCLEOTIDE SEQUENCE [LARGE SCALE GENOMIC DNA]</scope>
    <source>
        <strain evidence="3">NM7</strain>
    </source>
</reference>
<dbReference type="Pfam" id="PF09492">
    <property type="entry name" value="Pec_lyase"/>
    <property type="match status" value="1"/>
</dbReference>
<evidence type="ECO:0000313" key="2">
    <source>
        <dbReference type="EMBL" id="GAT63285.1"/>
    </source>
</evidence>